<feature type="non-terminal residue" evidence="2">
    <location>
        <position position="76"/>
    </location>
</feature>
<evidence type="ECO:0000313" key="2">
    <source>
        <dbReference type="EMBL" id="KAG0686655.1"/>
    </source>
</evidence>
<keyword evidence="3" id="KW-1185">Reference proteome</keyword>
<evidence type="ECO:0000256" key="1">
    <source>
        <dbReference type="SAM" id="MobiDB-lite"/>
    </source>
</evidence>
<dbReference type="Proteomes" id="UP000697127">
    <property type="component" value="Unassembled WGS sequence"/>
</dbReference>
<feature type="region of interest" description="Disordered" evidence="1">
    <location>
        <begin position="48"/>
        <end position="76"/>
    </location>
</feature>
<sequence>MSNVETISTQTEASKPAITVVQDRSLDQQVEDLIRSHKELSVTRHRNGKINLQSGPDPAGLEILPKSTKERLEKAG</sequence>
<protein>
    <submittedName>
        <fullName evidence="2">Uncharacterized protein</fullName>
    </submittedName>
</protein>
<evidence type="ECO:0000313" key="3">
    <source>
        <dbReference type="Proteomes" id="UP000697127"/>
    </source>
</evidence>
<dbReference type="EMBL" id="PUHW01000415">
    <property type="protein sequence ID" value="KAG0686655.1"/>
    <property type="molecule type" value="Genomic_DNA"/>
</dbReference>
<name>A0A9P6WGA9_9ASCO</name>
<proteinExistence type="predicted"/>
<comment type="caution">
    <text evidence="2">The sequence shown here is derived from an EMBL/GenBank/DDBJ whole genome shotgun (WGS) entry which is preliminary data.</text>
</comment>
<accession>A0A9P6WGA9</accession>
<dbReference type="AlphaFoldDB" id="A0A9P6WGA9"/>
<feature type="compositionally biased region" description="Basic and acidic residues" evidence="1">
    <location>
        <begin position="67"/>
        <end position="76"/>
    </location>
</feature>
<reference evidence="2" key="1">
    <citation type="submission" date="2020-11" db="EMBL/GenBank/DDBJ databases">
        <title>Kefir isolates.</title>
        <authorList>
            <person name="Marcisauskas S."/>
            <person name="Kim Y."/>
            <person name="Blasche S."/>
        </authorList>
    </citation>
    <scope>NUCLEOTIDE SEQUENCE</scope>
    <source>
        <strain evidence="2">Olga-1</strain>
    </source>
</reference>
<gene>
    <name evidence="2" type="ORF">C6P40_003623</name>
</gene>
<organism evidence="2 3">
    <name type="scientific">Pichia californica</name>
    <dbReference type="NCBI Taxonomy" id="460514"/>
    <lineage>
        <taxon>Eukaryota</taxon>
        <taxon>Fungi</taxon>
        <taxon>Dikarya</taxon>
        <taxon>Ascomycota</taxon>
        <taxon>Saccharomycotina</taxon>
        <taxon>Pichiomycetes</taxon>
        <taxon>Pichiales</taxon>
        <taxon>Pichiaceae</taxon>
        <taxon>Pichia</taxon>
    </lineage>
</organism>